<dbReference type="OrthoDB" id="6260732at2759"/>
<dbReference type="Gene3D" id="1.25.10.10">
    <property type="entry name" value="Leucine-rich Repeat Variant"/>
    <property type="match status" value="1"/>
</dbReference>
<feature type="compositionally biased region" description="Acidic residues" evidence="4">
    <location>
        <begin position="313"/>
        <end position="338"/>
    </location>
</feature>
<protein>
    <recommendedName>
        <fullName evidence="5">TATA-binding protein interacting (TIP20) domain-containing protein</fullName>
    </recommendedName>
</protein>
<evidence type="ECO:0000256" key="2">
    <source>
        <dbReference type="ARBA" id="ARBA00022737"/>
    </source>
</evidence>
<organism evidence="6 7">
    <name type="scientific">Ogataea philodendri</name>
    <dbReference type="NCBI Taxonomy" id="1378263"/>
    <lineage>
        <taxon>Eukaryota</taxon>
        <taxon>Fungi</taxon>
        <taxon>Dikarya</taxon>
        <taxon>Ascomycota</taxon>
        <taxon>Saccharomycotina</taxon>
        <taxon>Pichiomycetes</taxon>
        <taxon>Pichiales</taxon>
        <taxon>Pichiaceae</taxon>
        <taxon>Ogataea</taxon>
    </lineage>
</organism>
<evidence type="ECO:0000256" key="3">
    <source>
        <dbReference type="ARBA" id="ARBA00022786"/>
    </source>
</evidence>
<dbReference type="InterPro" id="IPR011989">
    <property type="entry name" value="ARM-like"/>
</dbReference>
<evidence type="ECO:0000313" key="6">
    <source>
        <dbReference type="EMBL" id="KAH3661771.1"/>
    </source>
</evidence>
<feature type="region of interest" description="Disordered" evidence="4">
    <location>
        <begin position="311"/>
        <end position="340"/>
    </location>
</feature>
<feature type="domain" description="TATA-binding protein interacting (TIP20)" evidence="5">
    <location>
        <begin position="1001"/>
        <end position="1178"/>
    </location>
</feature>
<dbReference type="AlphaFoldDB" id="A0A9P8T0S3"/>
<dbReference type="EMBL" id="JAEUBE010000414">
    <property type="protein sequence ID" value="KAH3661771.1"/>
    <property type="molecule type" value="Genomic_DNA"/>
</dbReference>
<accession>A0A9P8T0S3</accession>
<reference evidence="6" key="2">
    <citation type="submission" date="2021-01" db="EMBL/GenBank/DDBJ databases">
        <authorList>
            <person name="Schikora-Tamarit M.A."/>
        </authorList>
    </citation>
    <scope>NUCLEOTIDE SEQUENCE</scope>
    <source>
        <strain evidence="6">CBS6075</strain>
    </source>
</reference>
<evidence type="ECO:0000256" key="1">
    <source>
        <dbReference type="ARBA" id="ARBA00007657"/>
    </source>
</evidence>
<dbReference type="PANTHER" id="PTHR12696">
    <property type="entry name" value="TIP120"/>
    <property type="match status" value="1"/>
</dbReference>
<comment type="similarity">
    <text evidence="1">Belongs to the CAND family.</text>
</comment>
<gene>
    <name evidence="6" type="ORF">OGAPHI_005949</name>
</gene>
<dbReference type="Proteomes" id="UP000769157">
    <property type="component" value="Unassembled WGS sequence"/>
</dbReference>
<name>A0A9P8T0S3_9ASCO</name>
<evidence type="ECO:0000256" key="4">
    <source>
        <dbReference type="SAM" id="MobiDB-lite"/>
    </source>
</evidence>
<evidence type="ECO:0000313" key="7">
    <source>
        <dbReference type="Proteomes" id="UP000769157"/>
    </source>
</evidence>
<dbReference type="Pfam" id="PF08623">
    <property type="entry name" value="TIP120"/>
    <property type="match status" value="1"/>
</dbReference>
<dbReference type="InterPro" id="IPR039852">
    <property type="entry name" value="CAND1/CAND2"/>
</dbReference>
<dbReference type="GeneID" id="70237913"/>
<dbReference type="GO" id="GO:0010265">
    <property type="term" value="P:SCF complex assembly"/>
    <property type="evidence" value="ECO:0007669"/>
    <property type="project" value="InterPro"/>
</dbReference>
<evidence type="ECO:0000259" key="5">
    <source>
        <dbReference type="Pfam" id="PF08623"/>
    </source>
</evidence>
<dbReference type="InterPro" id="IPR013932">
    <property type="entry name" value="TATA-bd_TIP120"/>
</dbReference>
<keyword evidence="2" id="KW-0677">Repeat</keyword>
<sequence length="1189" mass="133340">MRFFVEDLFTQTKDTDPDLRFMALNDLEKEIIASPDSFSSEARVHYAKILLHCLDDEFAEVRTQALKCFETLTPRLGGYVTNVVTALGRKKPEKISITSTIYTMALHNVFKNFVANESVARDVANTVLSDVFDAGQEAFYTRIDYIEILTDLVEHLGIYLTSAQLNNLGELLSKACYEADIVIAKKSVFACGLVARNFTSVEQMNKLLSQTNRFSTLKEQNTTLNIVTNLVRSNTKLMSSLVGSIYPLVLKALYLDSLAQPDDDFDAQQELEETRAEALGCLIAMFESLQIEEYVNESLELASRFINYNPYKDDDEEEMDEEDDYELSDLDDEDDDDGSGVSWKLRREAARLVSVIPEHHPLSLPALLRIDLDPLTIQLGDDNTTVVTETLRTLTKIFRYSVTEGPYYTLKFFNSLNDFASGRRGSDVSMQNDDDPTIMLTNRESTILDAFSKLLVPQNSTKLSLLYDFFVEYSNATDGCDPQYTSSIVSKLLDLRESSLTSEVVKFYAALLKKYTFVDLGASSDRLVADIVQCVSSSSNHELVLESMNLLIEMLENESGAQFPAVEDALIDKASNKNYSTEIRQKALICLRALVTKSDPTDLNKALDVFAHTITIEFLVSVTLQCVSSIVQQIPDRVPIQWLEKLVARLVEHFTIPELQTQSLKTLDSISLLLDETNARIVYQKLVSASEAGKIVPDNAVLVCDIFNKTLSKIVVSDVDVTIRLLVQFSKAASFDSDALSQLTNTILRQKDASDFISVVSSLASQSEPNVSKILGIVSVQDESSANLDQVLENLKHGKQVLFSISFIEQYSKSFKLDISLEPLFEQLGGEEEIKNAAVHAIATVVTGNPDRYLSELVQELEESITVPLLQVLKLVLQKIQPDLASSRHQFDLLVNSQIEKADAIETAAEIVSFLAVRNLFLEDICTILSSGPTHTQRLLLGTTVKYTFVDPALDADLVELSKYLELTSTDDFIFGSSLELKQLGLNNLIFALHKKPLVALPLCSRIMPQVLDTELEQKKEYVEIVRIGPFKHKLDNGLNFRKGVYELVYSLLTTLESNPKLLVISHIDWNLVFERFIARAFKDDPTVIFICLLTLVKIINLKPSIFAGSQTLDNFIAASTKVLDKKLKEDAPKQDIEKRNDTIKAVLRCCKKINNMVESGQVKLEGYTSWANFINTLRTKYPIFEVEE</sequence>
<keyword evidence="7" id="KW-1185">Reference proteome</keyword>
<comment type="caution">
    <text evidence="6">The sequence shown here is derived from an EMBL/GenBank/DDBJ whole genome shotgun (WGS) entry which is preliminary data.</text>
</comment>
<proteinExistence type="inferred from homology"/>
<keyword evidence="3" id="KW-0833">Ubl conjugation pathway</keyword>
<dbReference type="RefSeq" id="XP_046058875.1">
    <property type="nucleotide sequence ID" value="XM_046207186.1"/>
</dbReference>
<dbReference type="InterPro" id="IPR016024">
    <property type="entry name" value="ARM-type_fold"/>
</dbReference>
<reference evidence="6" key="1">
    <citation type="journal article" date="2021" name="Open Biol.">
        <title>Shared evolutionary footprints suggest mitochondrial oxidative damage underlies multiple complex I losses in fungi.</title>
        <authorList>
            <person name="Schikora-Tamarit M.A."/>
            <person name="Marcet-Houben M."/>
            <person name="Nosek J."/>
            <person name="Gabaldon T."/>
        </authorList>
    </citation>
    <scope>NUCLEOTIDE SEQUENCE</scope>
    <source>
        <strain evidence="6">CBS6075</strain>
    </source>
</reference>
<dbReference type="SUPFAM" id="SSF48371">
    <property type="entry name" value="ARM repeat"/>
    <property type="match status" value="2"/>
</dbReference>